<dbReference type="KEGG" id="scac:106087200"/>
<keyword evidence="6" id="KW-0545">Nucleotide biosynthesis</keyword>
<dbReference type="GO" id="GO:0005739">
    <property type="term" value="C:mitochondrion"/>
    <property type="evidence" value="ECO:0007669"/>
    <property type="project" value="TreeGrafter"/>
</dbReference>
<accession>A0A1I8Q3P3</accession>
<dbReference type="PANTHER" id="PTHR10344:SF1">
    <property type="entry name" value="THYMIDYLATE KINASE"/>
    <property type="match status" value="1"/>
</dbReference>
<evidence type="ECO:0000259" key="10">
    <source>
        <dbReference type="Pfam" id="PF02223"/>
    </source>
</evidence>
<comment type="pathway">
    <text evidence="1">Pyrimidine metabolism; dTTP biosynthesis.</text>
</comment>
<keyword evidence="9" id="KW-0067">ATP-binding</keyword>
<evidence type="ECO:0000256" key="8">
    <source>
        <dbReference type="ARBA" id="ARBA00022777"/>
    </source>
</evidence>
<dbReference type="GO" id="GO:0004550">
    <property type="term" value="F:nucleoside diphosphate kinase activity"/>
    <property type="evidence" value="ECO:0007669"/>
    <property type="project" value="TreeGrafter"/>
</dbReference>
<dbReference type="EC" id="2.7.4.9" evidence="3"/>
<dbReference type="Pfam" id="PF02223">
    <property type="entry name" value="Thymidylate_kin"/>
    <property type="match status" value="1"/>
</dbReference>
<dbReference type="InterPro" id="IPR039430">
    <property type="entry name" value="Thymidylate_kin-like_dom"/>
</dbReference>
<dbReference type="EnsemblMetazoa" id="SCAU013582-RA">
    <property type="protein sequence ID" value="SCAU013582-PA"/>
    <property type="gene ID" value="SCAU013582"/>
</dbReference>
<dbReference type="GO" id="GO:0004798">
    <property type="term" value="F:dTMP kinase activity"/>
    <property type="evidence" value="ECO:0007669"/>
    <property type="project" value="UniProtKB-EC"/>
</dbReference>
<dbReference type="CDD" id="cd01672">
    <property type="entry name" value="TMPK"/>
    <property type="match status" value="1"/>
</dbReference>
<dbReference type="InterPro" id="IPR018095">
    <property type="entry name" value="Thymidylate_kin_CS"/>
</dbReference>
<evidence type="ECO:0000256" key="5">
    <source>
        <dbReference type="ARBA" id="ARBA00022679"/>
    </source>
</evidence>
<reference evidence="11" key="1">
    <citation type="submission" date="2020-05" db="UniProtKB">
        <authorList>
            <consortium name="EnsemblMetazoa"/>
        </authorList>
    </citation>
    <scope>IDENTIFICATION</scope>
    <source>
        <strain evidence="11">USDA</strain>
    </source>
</reference>
<gene>
    <name evidence="11" type="primary">106087200</name>
</gene>
<dbReference type="HAMAP" id="MF_00165">
    <property type="entry name" value="Thymidylate_kinase"/>
    <property type="match status" value="1"/>
</dbReference>
<dbReference type="GO" id="GO:0005634">
    <property type="term" value="C:nucleus"/>
    <property type="evidence" value="ECO:0007669"/>
    <property type="project" value="TreeGrafter"/>
</dbReference>
<dbReference type="InterPro" id="IPR027417">
    <property type="entry name" value="P-loop_NTPase"/>
</dbReference>
<dbReference type="PROSITE" id="PS01331">
    <property type="entry name" value="THYMIDYLATE_KINASE"/>
    <property type="match status" value="1"/>
</dbReference>
<evidence type="ECO:0000313" key="11">
    <source>
        <dbReference type="EnsemblMetazoa" id="SCAU013582-PA"/>
    </source>
</evidence>
<dbReference type="GO" id="GO:0006233">
    <property type="term" value="P:dTDP biosynthetic process"/>
    <property type="evidence" value="ECO:0007669"/>
    <property type="project" value="InterPro"/>
</dbReference>
<evidence type="ECO:0000256" key="6">
    <source>
        <dbReference type="ARBA" id="ARBA00022727"/>
    </source>
</evidence>
<name>A0A1I8Q3P3_STOCA</name>
<evidence type="ECO:0000313" key="12">
    <source>
        <dbReference type="Proteomes" id="UP000095300"/>
    </source>
</evidence>
<keyword evidence="7" id="KW-0547">Nucleotide-binding</keyword>
<evidence type="ECO:0000256" key="2">
    <source>
        <dbReference type="ARBA" id="ARBA00009776"/>
    </source>
</evidence>
<dbReference type="Gene3D" id="3.40.50.300">
    <property type="entry name" value="P-loop containing nucleotide triphosphate hydrolases"/>
    <property type="match status" value="1"/>
</dbReference>
<dbReference type="VEuPathDB" id="VectorBase:SCAU013582"/>
<evidence type="ECO:0000256" key="3">
    <source>
        <dbReference type="ARBA" id="ARBA00012980"/>
    </source>
</evidence>
<dbReference type="PANTHER" id="PTHR10344">
    <property type="entry name" value="THYMIDYLATE KINASE"/>
    <property type="match status" value="1"/>
</dbReference>
<proteinExistence type="inferred from homology"/>
<dbReference type="NCBIfam" id="TIGR00041">
    <property type="entry name" value="DTMP_kinase"/>
    <property type="match status" value="1"/>
</dbReference>
<comment type="similarity">
    <text evidence="2">Belongs to the thymidylate kinase family.</text>
</comment>
<evidence type="ECO:0000256" key="9">
    <source>
        <dbReference type="ARBA" id="ARBA00022840"/>
    </source>
</evidence>
<keyword evidence="5" id="KW-0808">Transferase</keyword>
<dbReference type="GO" id="GO:0006227">
    <property type="term" value="P:dUDP biosynthetic process"/>
    <property type="evidence" value="ECO:0007669"/>
    <property type="project" value="TreeGrafter"/>
</dbReference>
<dbReference type="GO" id="GO:0006235">
    <property type="term" value="P:dTTP biosynthetic process"/>
    <property type="evidence" value="ECO:0007669"/>
    <property type="project" value="TreeGrafter"/>
</dbReference>
<keyword evidence="12" id="KW-1185">Reference proteome</keyword>
<dbReference type="STRING" id="35570.A0A1I8Q3P3"/>
<keyword evidence="8" id="KW-0418">Kinase</keyword>
<dbReference type="AlphaFoldDB" id="A0A1I8Q3P3"/>
<evidence type="ECO:0000256" key="4">
    <source>
        <dbReference type="ARBA" id="ARBA00017144"/>
    </source>
</evidence>
<dbReference type="FunFam" id="3.40.50.300:FF:000679">
    <property type="entry name" value="Thymidylate kinase"/>
    <property type="match status" value="1"/>
</dbReference>
<organism evidence="11 12">
    <name type="scientific">Stomoxys calcitrans</name>
    <name type="common">Stable fly</name>
    <name type="synonym">Conops calcitrans</name>
    <dbReference type="NCBI Taxonomy" id="35570"/>
    <lineage>
        <taxon>Eukaryota</taxon>
        <taxon>Metazoa</taxon>
        <taxon>Ecdysozoa</taxon>
        <taxon>Arthropoda</taxon>
        <taxon>Hexapoda</taxon>
        <taxon>Insecta</taxon>
        <taxon>Pterygota</taxon>
        <taxon>Neoptera</taxon>
        <taxon>Endopterygota</taxon>
        <taxon>Diptera</taxon>
        <taxon>Brachycera</taxon>
        <taxon>Muscomorpha</taxon>
        <taxon>Muscoidea</taxon>
        <taxon>Muscidae</taxon>
        <taxon>Stomoxys</taxon>
    </lineage>
</organism>
<evidence type="ECO:0000256" key="7">
    <source>
        <dbReference type="ARBA" id="ARBA00022741"/>
    </source>
</evidence>
<evidence type="ECO:0000256" key="1">
    <source>
        <dbReference type="ARBA" id="ARBA00004992"/>
    </source>
</evidence>
<sequence>MVSGSIKRGAFIVLEGCDRCGKSTQSRSLVEFLQNNSVPVKYMAFPERTSNIGQVINAYLTNKQQLNDETIHLLFTANRWEHKNEIIEQLNSGTTLVVDRYSYSGIAYSTAKGMSKEWCMGPETGLPRPDLVFYLKTSIDALLDRGNFGEERYEREEFQQKVGKVFDDIYNSEKSYWYEIDASQPKEVIHSIIKEKALQVLKEVETTATRILKWTEKYHADAC</sequence>
<dbReference type="InterPro" id="IPR018094">
    <property type="entry name" value="Thymidylate_kinase"/>
</dbReference>
<dbReference type="GO" id="GO:0005829">
    <property type="term" value="C:cytosol"/>
    <property type="evidence" value="ECO:0007669"/>
    <property type="project" value="TreeGrafter"/>
</dbReference>
<feature type="domain" description="Thymidylate kinase-like" evidence="10">
    <location>
        <begin position="14"/>
        <end position="192"/>
    </location>
</feature>
<protein>
    <recommendedName>
        <fullName evidence="4">Thymidylate kinase</fullName>
        <ecNumber evidence="3">2.7.4.9</ecNumber>
    </recommendedName>
</protein>
<dbReference type="Proteomes" id="UP000095300">
    <property type="component" value="Unassembled WGS sequence"/>
</dbReference>
<dbReference type="GO" id="GO:0005524">
    <property type="term" value="F:ATP binding"/>
    <property type="evidence" value="ECO:0007669"/>
    <property type="project" value="UniProtKB-KW"/>
</dbReference>
<dbReference type="SUPFAM" id="SSF52540">
    <property type="entry name" value="P-loop containing nucleoside triphosphate hydrolases"/>
    <property type="match status" value="1"/>
</dbReference>
<dbReference type="OrthoDB" id="425602at2759"/>